<keyword evidence="1 2" id="KW-0812">Transmembrane</keyword>
<keyword evidence="3" id="KW-1185">Reference proteome</keyword>
<evidence type="ECO:0000313" key="2">
    <source>
        <dbReference type="EMBL" id="ABS67486.1"/>
    </source>
</evidence>
<dbReference type="HOGENOM" id="CLU_057499_0_0_5"/>
<feature type="transmembrane region" description="Helical" evidence="1">
    <location>
        <begin position="73"/>
        <end position="93"/>
    </location>
</feature>
<dbReference type="STRING" id="78245.Xaut_2243"/>
<evidence type="ECO:0000313" key="3">
    <source>
        <dbReference type="Proteomes" id="UP000002417"/>
    </source>
</evidence>
<feature type="transmembrane region" description="Helical" evidence="1">
    <location>
        <begin position="40"/>
        <end position="61"/>
    </location>
</feature>
<keyword evidence="1" id="KW-0472">Membrane</keyword>
<name>A7IHJ3_XANP2</name>
<protein>
    <submittedName>
        <fullName evidence="2">Putative transmembrane protein</fullName>
    </submittedName>
</protein>
<dbReference type="KEGG" id="xau:Xaut_2243"/>
<dbReference type="Proteomes" id="UP000002417">
    <property type="component" value="Chromosome"/>
</dbReference>
<sequence>MARVVANGRRVIAPALFILFVVIGCSFIVTAKILDVRPAVVTLVPVAIMLTYALAQIGLRAARIRDDQAGDNLYYMGFLYTLTSLGVSLYQFAGDSSAETIVRNFGIAIGSTIAGVTLRVVFNQMRRDPLDVEQAARLELAEASRRVRRELDGTVVELSHFRRAMQQAVREAFEELQRDVSAASGKMSGSLSSLTASITKPVEETSTQSAALVASLSRALMEKIEQTGGRLYESGDWLAAHTKEVAKELQQTSERLNAVQMPDQVVRIQIEPIVAAMASSVEAFNSKLDTYRIETERVTTALGAARDDEARRIRQLDELIQALSASAAAMQEVSSRLNATEPQQQSETFGIV</sequence>
<dbReference type="EMBL" id="CP000781">
    <property type="protein sequence ID" value="ABS67486.1"/>
    <property type="molecule type" value="Genomic_DNA"/>
</dbReference>
<gene>
    <name evidence="2" type="ordered locus">Xaut_2243</name>
</gene>
<evidence type="ECO:0000256" key="1">
    <source>
        <dbReference type="SAM" id="Phobius"/>
    </source>
</evidence>
<dbReference type="AlphaFoldDB" id="A7IHJ3"/>
<dbReference type="eggNOG" id="ENOG502ZBVP">
    <property type="taxonomic scope" value="Bacteria"/>
</dbReference>
<proteinExistence type="predicted"/>
<feature type="transmembrane region" description="Helical" evidence="1">
    <location>
        <begin position="105"/>
        <end position="122"/>
    </location>
</feature>
<organism evidence="2 3">
    <name type="scientific">Xanthobacter autotrophicus (strain ATCC BAA-1158 / Py2)</name>
    <dbReference type="NCBI Taxonomy" id="78245"/>
    <lineage>
        <taxon>Bacteria</taxon>
        <taxon>Pseudomonadati</taxon>
        <taxon>Pseudomonadota</taxon>
        <taxon>Alphaproteobacteria</taxon>
        <taxon>Hyphomicrobiales</taxon>
        <taxon>Xanthobacteraceae</taxon>
        <taxon>Xanthobacter</taxon>
    </lineage>
</organism>
<reference evidence="2 3" key="1">
    <citation type="submission" date="2007-07" db="EMBL/GenBank/DDBJ databases">
        <title>Complete sequence of chromosome of Xanthobacter autotrophicus Py2.</title>
        <authorList>
            <consortium name="US DOE Joint Genome Institute"/>
            <person name="Copeland A."/>
            <person name="Lucas S."/>
            <person name="Lapidus A."/>
            <person name="Barry K."/>
            <person name="Glavina del Rio T."/>
            <person name="Hammon N."/>
            <person name="Israni S."/>
            <person name="Dalin E."/>
            <person name="Tice H."/>
            <person name="Pitluck S."/>
            <person name="Sims D."/>
            <person name="Brettin T."/>
            <person name="Bruce D."/>
            <person name="Detter J.C."/>
            <person name="Han C."/>
            <person name="Tapia R."/>
            <person name="Brainard J."/>
            <person name="Schmutz J."/>
            <person name="Larimer F."/>
            <person name="Land M."/>
            <person name="Hauser L."/>
            <person name="Kyrpides N."/>
            <person name="Kim E."/>
            <person name="Ensigns S.A."/>
            <person name="Richardson P."/>
        </authorList>
    </citation>
    <scope>NUCLEOTIDE SEQUENCE [LARGE SCALE GENOMIC DNA]</scope>
    <source>
        <strain evidence="3">ATCC BAA-1158 / Py2</strain>
    </source>
</reference>
<dbReference type="PROSITE" id="PS51257">
    <property type="entry name" value="PROKAR_LIPOPROTEIN"/>
    <property type="match status" value="1"/>
</dbReference>
<accession>A7IHJ3</accession>
<feature type="transmembrane region" description="Helical" evidence="1">
    <location>
        <begin position="12"/>
        <end position="34"/>
    </location>
</feature>
<dbReference type="OrthoDB" id="7539266at2"/>
<keyword evidence="1" id="KW-1133">Transmembrane helix</keyword>